<name>A0AAV4TFG3_9ARAC</name>
<gene>
    <name evidence="1" type="ORF">CDAR_270641</name>
</gene>
<evidence type="ECO:0000313" key="1">
    <source>
        <dbReference type="EMBL" id="GIY43557.1"/>
    </source>
</evidence>
<comment type="caution">
    <text evidence="1">The sequence shown here is derived from an EMBL/GenBank/DDBJ whole genome shotgun (WGS) entry which is preliminary data.</text>
</comment>
<proteinExistence type="predicted"/>
<protein>
    <submittedName>
        <fullName evidence="1">Uncharacterized protein</fullName>
    </submittedName>
</protein>
<keyword evidence="2" id="KW-1185">Reference proteome</keyword>
<dbReference type="EMBL" id="BPLQ01009371">
    <property type="protein sequence ID" value="GIY43557.1"/>
    <property type="molecule type" value="Genomic_DNA"/>
</dbReference>
<dbReference type="AlphaFoldDB" id="A0AAV4TFG3"/>
<sequence length="81" mass="9182">MIKFIANDIYRGTTFSIVCCVDGSNEMSVLFGDHSKDLQRSDLFSSTKIIFFQENLKNRESEILKSVCKGSKHGIRDVTKC</sequence>
<accession>A0AAV4TFG3</accession>
<organism evidence="1 2">
    <name type="scientific">Caerostris darwini</name>
    <dbReference type="NCBI Taxonomy" id="1538125"/>
    <lineage>
        <taxon>Eukaryota</taxon>
        <taxon>Metazoa</taxon>
        <taxon>Ecdysozoa</taxon>
        <taxon>Arthropoda</taxon>
        <taxon>Chelicerata</taxon>
        <taxon>Arachnida</taxon>
        <taxon>Araneae</taxon>
        <taxon>Araneomorphae</taxon>
        <taxon>Entelegynae</taxon>
        <taxon>Araneoidea</taxon>
        <taxon>Araneidae</taxon>
        <taxon>Caerostris</taxon>
    </lineage>
</organism>
<evidence type="ECO:0000313" key="2">
    <source>
        <dbReference type="Proteomes" id="UP001054837"/>
    </source>
</evidence>
<dbReference type="Proteomes" id="UP001054837">
    <property type="component" value="Unassembled WGS sequence"/>
</dbReference>
<reference evidence="1 2" key="1">
    <citation type="submission" date="2021-06" db="EMBL/GenBank/DDBJ databases">
        <title>Caerostris darwini draft genome.</title>
        <authorList>
            <person name="Kono N."/>
            <person name="Arakawa K."/>
        </authorList>
    </citation>
    <scope>NUCLEOTIDE SEQUENCE [LARGE SCALE GENOMIC DNA]</scope>
</reference>